<feature type="domain" description="Response regulatory" evidence="2">
    <location>
        <begin position="6"/>
        <end position="135"/>
    </location>
</feature>
<keyword evidence="1" id="KW-0597">Phosphoprotein</keyword>
<gene>
    <name evidence="3" type="ORF">PEDI_17970</name>
</gene>
<dbReference type="PANTHER" id="PTHR44520">
    <property type="entry name" value="RESPONSE REGULATOR RCP1-RELATED"/>
    <property type="match status" value="1"/>
</dbReference>
<organism evidence="3 4">
    <name type="scientific">Persicobacter diffluens</name>
    <dbReference type="NCBI Taxonomy" id="981"/>
    <lineage>
        <taxon>Bacteria</taxon>
        <taxon>Pseudomonadati</taxon>
        <taxon>Bacteroidota</taxon>
        <taxon>Cytophagia</taxon>
        <taxon>Cytophagales</taxon>
        <taxon>Persicobacteraceae</taxon>
        <taxon>Persicobacter</taxon>
    </lineage>
</organism>
<sequence length="139" mass="16278">MAIFERIMIVDDDVVSNYICERTLDRSNYAKEVLTFSLPEKALGHLNNIVKKGLWQELPQVLFLDLQMPKVNGWQFLSRLKEIDQEIAQKIFIVMFSSSIFSEDMEQARNHPMIQQYHAKPLKAEMLEEIQQQAVGMFE</sequence>
<dbReference type="AlphaFoldDB" id="A0AAN4VYP6"/>
<dbReference type="CDD" id="cd00156">
    <property type="entry name" value="REC"/>
    <property type="match status" value="1"/>
</dbReference>
<comment type="caution">
    <text evidence="3">The sequence shown here is derived from an EMBL/GenBank/DDBJ whole genome shotgun (WGS) entry which is preliminary data.</text>
</comment>
<dbReference type="Proteomes" id="UP001310022">
    <property type="component" value="Unassembled WGS sequence"/>
</dbReference>
<name>A0AAN4VYP6_9BACT</name>
<dbReference type="PANTHER" id="PTHR44520:SF2">
    <property type="entry name" value="RESPONSE REGULATOR RCP1"/>
    <property type="match status" value="1"/>
</dbReference>
<keyword evidence="4" id="KW-1185">Reference proteome</keyword>
<dbReference type="Pfam" id="PF00072">
    <property type="entry name" value="Response_reg"/>
    <property type="match status" value="1"/>
</dbReference>
<feature type="modified residue" description="4-aspartylphosphate" evidence="1">
    <location>
        <position position="65"/>
    </location>
</feature>
<evidence type="ECO:0000259" key="2">
    <source>
        <dbReference type="PROSITE" id="PS50110"/>
    </source>
</evidence>
<dbReference type="InterPro" id="IPR052893">
    <property type="entry name" value="TCS_response_regulator"/>
</dbReference>
<dbReference type="SUPFAM" id="SSF52172">
    <property type="entry name" value="CheY-like"/>
    <property type="match status" value="1"/>
</dbReference>
<dbReference type="SMART" id="SM00448">
    <property type="entry name" value="REC"/>
    <property type="match status" value="1"/>
</dbReference>
<proteinExistence type="predicted"/>
<protein>
    <submittedName>
        <fullName evidence="3">Response regulator</fullName>
    </submittedName>
</protein>
<evidence type="ECO:0000313" key="4">
    <source>
        <dbReference type="Proteomes" id="UP001310022"/>
    </source>
</evidence>
<dbReference type="RefSeq" id="WP_053405265.1">
    <property type="nucleotide sequence ID" value="NZ_BQKE01000001.1"/>
</dbReference>
<dbReference type="InterPro" id="IPR011006">
    <property type="entry name" value="CheY-like_superfamily"/>
</dbReference>
<reference evidence="3 4" key="1">
    <citation type="submission" date="2021-12" db="EMBL/GenBank/DDBJ databases">
        <title>Genome sequencing of bacteria with rrn-lacking chromosome and rrn-plasmid.</title>
        <authorList>
            <person name="Anda M."/>
            <person name="Iwasaki W."/>
        </authorList>
    </citation>
    <scope>NUCLEOTIDE SEQUENCE [LARGE SCALE GENOMIC DNA]</scope>
    <source>
        <strain evidence="3 4">NBRC 15940</strain>
    </source>
</reference>
<evidence type="ECO:0000256" key="1">
    <source>
        <dbReference type="PROSITE-ProRule" id="PRU00169"/>
    </source>
</evidence>
<evidence type="ECO:0000313" key="3">
    <source>
        <dbReference type="EMBL" id="GJM61245.1"/>
    </source>
</evidence>
<dbReference type="Gene3D" id="3.40.50.2300">
    <property type="match status" value="1"/>
</dbReference>
<dbReference type="EMBL" id="BQKE01000001">
    <property type="protein sequence ID" value="GJM61245.1"/>
    <property type="molecule type" value="Genomic_DNA"/>
</dbReference>
<dbReference type="PROSITE" id="PS50110">
    <property type="entry name" value="RESPONSE_REGULATORY"/>
    <property type="match status" value="1"/>
</dbReference>
<dbReference type="GO" id="GO:0000160">
    <property type="term" value="P:phosphorelay signal transduction system"/>
    <property type="evidence" value="ECO:0007669"/>
    <property type="project" value="InterPro"/>
</dbReference>
<accession>A0AAN4VYP6</accession>
<dbReference type="InterPro" id="IPR001789">
    <property type="entry name" value="Sig_transdc_resp-reg_receiver"/>
</dbReference>